<dbReference type="InterPro" id="IPR052895">
    <property type="entry name" value="HetReg/Transcr_Mod"/>
</dbReference>
<organism evidence="1 2">
    <name type="scientific">Sclerotinia trifoliorum</name>
    <dbReference type="NCBI Taxonomy" id="28548"/>
    <lineage>
        <taxon>Eukaryota</taxon>
        <taxon>Fungi</taxon>
        <taxon>Dikarya</taxon>
        <taxon>Ascomycota</taxon>
        <taxon>Pezizomycotina</taxon>
        <taxon>Leotiomycetes</taxon>
        <taxon>Helotiales</taxon>
        <taxon>Sclerotiniaceae</taxon>
        <taxon>Sclerotinia</taxon>
    </lineage>
</organism>
<dbReference type="EMBL" id="CAJHIA010000017">
    <property type="protein sequence ID" value="CAD6446048.1"/>
    <property type="molecule type" value="Genomic_DNA"/>
</dbReference>
<protein>
    <submittedName>
        <fullName evidence="1">5fff0995-5d71-46e1-bad0-9c4b03acc019-CDS</fullName>
    </submittedName>
</protein>
<comment type="caution">
    <text evidence="1">The sequence shown here is derived from an EMBL/GenBank/DDBJ whole genome shotgun (WGS) entry which is preliminary data.</text>
</comment>
<proteinExistence type="predicted"/>
<evidence type="ECO:0000313" key="2">
    <source>
        <dbReference type="Proteomes" id="UP000624404"/>
    </source>
</evidence>
<keyword evidence="2" id="KW-1185">Reference proteome</keyword>
<dbReference type="OrthoDB" id="2157530at2759"/>
<dbReference type="AlphaFoldDB" id="A0A8H2VXX5"/>
<reference evidence="1" key="1">
    <citation type="submission" date="2020-10" db="EMBL/GenBank/DDBJ databases">
        <authorList>
            <person name="Kusch S."/>
        </authorList>
    </citation>
    <scope>NUCLEOTIDE SEQUENCE</scope>
    <source>
        <strain evidence="1">SwB9</strain>
    </source>
</reference>
<gene>
    <name evidence="1" type="ORF">SCLTRI_LOCUS5763</name>
</gene>
<dbReference type="PANTHER" id="PTHR24148:SF77">
    <property type="entry name" value="HETEROKARYON INCOMPATIBILITY DOMAIN-CONTAINING PROTEIN"/>
    <property type="match status" value="1"/>
</dbReference>
<accession>A0A8H2VXX5</accession>
<sequence length="310" mass="35796">MKDIYSKCWKDLLWLGQRNVVMDLGLRMVEGLLSRHREAKEQSEPVDTQTLVQRLNEDIKEVAKEPMEPALVADNHHFRCLKAICEVVFSIVQAIQHQRLITGKIETGQDSHLLDVLARFQKTYSTDPKDKLFALLALTSNPLGLQPDYDATERTVFTKFATAYINHVGNVDILCQSRWKHYVVNKDITHGIPSWVPDLGRRWPVRLIFAQRRIFKAGGLKCSVTCNVTNEDRLIVEGVNLGEVNRRYPIPNRKLTTEWIPDELKVSKTLMYAPRILSKAESAFQAFWRTLLSDCVRYPMRRLNEDEYAS</sequence>
<evidence type="ECO:0000313" key="1">
    <source>
        <dbReference type="EMBL" id="CAD6446048.1"/>
    </source>
</evidence>
<dbReference type="PANTHER" id="PTHR24148">
    <property type="entry name" value="ANKYRIN REPEAT DOMAIN-CONTAINING PROTEIN 39 HOMOLOG-RELATED"/>
    <property type="match status" value="1"/>
</dbReference>
<name>A0A8H2VXX5_9HELO</name>
<dbReference type="Proteomes" id="UP000624404">
    <property type="component" value="Unassembled WGS sequence"/>
</dbReference>